<keyword evidence="7" id="KW-1185">Reference proteome</keyword>
<feature type="region of interest" description="Disordered" evidence="3">
    <location>
        <begin position="137"/>
        <end position="167"/>
    </location>
</feature>
<feature type="non-terminal residue" evidence="6">
    <location>
        <position position="1"/>
    </location>
</feature>
<feature type="compositionally biased region" description="Basic and acidic residues" evidence="3">
    <location>
        <begin position="97"/>
        <end position="111"/>
    </location>
</feature>
<feature type="domain" description="LEM" evidence="5">
    <location>
        <begin position="17"/>
        <end position="61"/>
    </location>
</feature>
<dbReference type="Pfam" id="PF03020">
    <property type="entry name" value="LEM"/>
    <property type="match status" value="1"/>
</dbReference>
<feature type="compositionally biased region" description="Polar residues" evidence="3">
    <location>
        <begin position="137"/>
        <end position="149"/>
    </location>
</feature>
<dbReference type="PROSITE" id="PS50954">
    <property type="entry name" value="LEM"/>
    <property type="match status" value="1"/>
</dbReference>
<evidence type="ECO:0000256" key="2">
    <source>
        <dbReference type="ARBA" id="ARBA00023242"/>
    </source>
</evidence>
<dbReference type="InterPro" id="IPR051656">
    <property type="entry name" value="LEM_domain"/>
</dbReference>
<keyword evidence="2" id="KW-0539">Nucleus</keyword>
<evidence type="ECO:0000256" key="1">
    <source>
        <dbReference type="ARBA" id="ARBA00004123"/>
    </source>
</evidence>
<dbReference type="Gene3D" id="1.10.720.40">
    <property type="match status" value="1"/>
</dbReference>
<feature type="region of interest" description="Disordered" evidence="3">
    <location>
        <begin position="62"/>
        <end position="113"/>
    </location>
</feature>
<gene>
    <name evidence="6" type="primary">Tmpo_0</name>
    <name evidence="6" type="ORF">BRALEP_R03737</name>
</gene>
<dbReference type="SMART" id="SM00540">
    <property type="entry name" value="LEM"/>
    <property type="match status" value="1"/>
</dbReference>
<dbReference type="PANTHER" id="PTHR12019:SF9">
    <property type="entry name" value="THYMOPOIETIN"/>
    <property type="match status" value="1"/>
</dbReference>
<feature type="compositionally biased region" description="Polar residues" evidence="3">
    <location>
        <begin position="73"/>
        <end position="89"/>
    </location>
</feature>
<feature type="transmembrane region" description="Helical" evidence="4">
    <location>
        <begin position="324"/>
        <end position="342"/>
    </location>
</feature>
<comment type="caution">
    <text evidence="6">The sequence shown here is derived from an EMBL/GenBank/DDBJ whole genome shotgun (WGS) entry which is preliminary data.</text>
</comment>
<dbReference type="InterPro" id="IPR011015">
    <property type="entry name" value="LEM/LEM-like_dom_sf"/>
</dbReference>
<accession>A0A7L2V485</accession>
<keyword evidence="4" id="KW-0812">Transmembrane</keyword>
<evidence type="ECO:0000259" key="5">
    <source>
        <dbReference type="PROSITE" id="PS50954"/>
    </source>
</evidence>
<reference evidence="6 7" key="1">
    <citation type="submission" date="2019-09" db="EMBL/GenBank/DDBJ databases">
        <title>Bird 10,000 Genomes (B10K) Project - Family phase.</title>
        <authorList>
            <person name="Zhang G."/>
        </authorList>
    </citation>
    <scope>NUCLEOTIDE SEQUENCE [LARGE SCALE GENOMIC DNA]</scope>
    <source>
        <strain evidence="6">B10K-DU-012-52</strain>
    </source>
</reference>
<keyword evidence="4" id="KW-0472">Membrane</keyword>
<dbReference type="OrthoDB" id="10072362at2759"/>
<evidence type="ECO:0000313" key="6">
    <source>
        <dbReference type="EMBL" id="NXS52966.1"/>
    </source>
</evidence>
<dbReference type="InterPro" id="IPR003887">
    <property type="entry name" value="LEM_dom"/>
</dbReference>
<dbReference type="AlphaFoldDB" id="A0A7L2V485"/>
<dbReference type="FunFam" id="1.10.720.40:FF:000002">
    <property type="entry name" value="Thymopoietin isoform alpha"/>
    <property type="match status" value="1"/>
</dbReference>
<keyword evidence="4" id="KW-1133">Transmembrane helix</keyword>
<evidence type="ECO:0000313" key="7">
    <source>
        <dbReference type="Proteomes" id="UP000520535"/>
    </source>
</evidence>
<dbReference type="CDD" id="cd12940">
    <property type="entry name" value="LEM_LAP2_LEMD1"/>
    <property type="match status" value="1"/>
</dbReference>
<evidence type="ECO:0000256" key="4">
    <source>
        <dbReference type="SAM" id="Phobius"/>
    </source>
</evidence>
<feature type="non-terminal residue" evidence="6">
    <location>
        <position position="366"/>
    </location>
</feature>
<organism evidence="6 7">
    <name type="scientific">Brachypteracias leptosomus</name>
    <name type="common">short-legged ground-roller</name>
    <dbReference type="NCBI Taxonomy" id="135165"/>
    <lineage>
        <taxon>Eukaryota</taxon>
        <taxon>Metazoa</taxon>
        <taxon>Chordata</taxon>
        <taxon>Craniata</taxon>
        <taxon>Vertebrata</taxon>
        <taxon>Euteleostomi</taxon>
        <taxon>Archelosauria</taxon>
        <taxon>Archosauria</taxon>
        <taxon>Dinosauria</taxon>
        <taxon>Saurischia</taxon>
        <taxon>Theropoda</taxon>
        <taxon>Coelurosauria</taxon>
        <taxon>Aves</taxon>
        <taxon>Neognathae</taxon>
        <taxon>Neoaves</taxon>
        <taxon>Telluraves</taxon>
        <taxon>Coraciimorphae</taxon>
        <taxon>Coraciiformes</taxon>
        <taxon>Brachypteraciidae</taxon>
        <taxon>Brachypteracias</taxon>
    </lineage>
</organism>
<dbReference type="Proteomes" id="UP000520535">
    <property type="component" value="Unassembled WGS sequence"/>
</dbReference>
<sequence length="366" mass="41338">QKATKKTDKPRPEEKDDLDITEMSNEDLQEQLVKYGVNPGPIVATTRKLYEKRLLKLMEQGPELKAPIPLPDISSTAENTRQNGNNDSDQYSDNEEDPKTELRLEKREPLKSRMKTPVAIKRRVVEHNQTYSQDGVTETVWTSGSSKSGPLQAFSRESTRVSRRTPRKRVEATAQLPVDDAVISESTPIAETILTSSNETLVVNRVPGNFKHAASTLSISELSDMPRRTPKKPLMTAEVLERIPTEEPRVERDILKEMFPYEVSTPTGISASCRRPIKGAASRPIEHTDFRMEESFSKYATKYGTSTDIKSEKPPPKKERSVPLWIKVLFFVVASVFLFLVYQSMETNQGNPFSRYLNTFSESGAN</sequence>
<proteinExistence type="predicted"/>
<dbReference type="SUPFAM" id="SSF63451">
    <property type="entry name" value="LEM domain"/>
    <property type="match status" value="1"/>
</dbReference>
<comment type="subcellular location">
    <subcellularLocation>
        <location evidence="1">Nucleus</location>
    </subcellularLocation>
</comment>
<dbReference type="EMBL" id="VYZX01004990">
    <property type="protein sequence ID" value="NXS52966.1"/>
    <property type="molecule type" value="Genomic_DNA"/>
</dbReference>
<name>A0A7L2V485_9AVES</name>
<protein>
    <submittedName>
        <fullName evidence="6">LAP2B protein</fullName>
    </submittedName>
</protein>
<dbReference type="PANTHER" id="PTHR12019">
    <property type="entry name" value="LAMINA-ASSOCIATED POLYPEPTIDE THYMOPOIETIN"/>
    <property type="match status" value="1"/>
</dbReference>
<dbReference type="GO" id="GO:0005635">
    <property type="term" value="C:nuclear envelope"/>
    <property type="evidence" value="ECO:0007669"/>
    <property type="project" value="UniProtKB-ARBA"/>
</dbReference>
<feature type="region of interest" description="Disordered" evidence="3">
    <location>
        <begin position="1"/>
        <end position="22"/>
    </location>
</feature>
<feature type="compositionally biased region" description="Basic and acidic residues" evidence="3">
    <location>
        <begin position="1"/>
        <end position="14"/>
    </location>
</feature>
<evidence type="ECO:0000256" key="3">
    <source>
        <dbReference type="SAM" id="MobiDB-lite"/>
    </source>
</evidence>